<dbReference type="OrthoDB" id="9804698at2"/>
<evidence type="ECO:0000256" key="2">
    <source>
        <dbReference type="ARBA" id="ARBA00008900"/>
    </source>
</evidence>
<feature type="binding site" evidence="10">
    <location>
        <position position="29"/>
    </location>
    <ligand>
        <name>Zn(2+)</name>
        <dbReference type="ChEBI" id="CHEBI:29105"/>
    </ligand>
</feature>
<evidence type="ECO:0000256" key="5">
    <source>
        <dbReference type="ARBA" id="ARBA00022833"/>
    </source>
</evidence>
<feature type="binding site" evidence="10">
    <location>
        <position position="31"/>
    </location>
    <ligand>
        <name>Zn(2+)</name>
        <dbReference type="ChEBI" id="CHEBI:29105"/>
    </ligand>
</feature>
<dbReference type="Proteomes" id="UP000076925">
    <property type="component" value="Unassembled WGS sequence"/>
</dbReference>
<keyword evidence="12" id="KW-1185">Reference proteome</keyword>
<feature type="binding site" evidence="10">
    <location>
        <position position="16"/>
    </location>
    <ligand>
        <name>Zn(2+)</name>
        <dbReference type="ChEBI" id="CHEBI:29105"/>
    </ligand>
</feature>
<proteinExistence type="inferred from homology"/>
<dbReference type="GO" id="GO:0046872">
    <property type="term" value="F:metal ion binding"/>
    <property type="evidence" value="ECO:0007669"/>
    <property type="project" value="UniProtKB-KW"/>
</dbReference>
<comment type="similarity">
    <text evidence="2 8">Belongs to the PTPS family. QueD subfamily.</text>
</comment>
<evidence type="ECO:0000256" key="6">
    <source>
        <dbReference type="ARBA" id="ARBA00023239"/>
    </source>
</evidence>
<evidence type="ECO:0000256" key="7">
    <source>
        <dbReference type="ARBA" id="ARBA00048807"/>
    </source>
</evidence>
<keyword evidence="5 8" id="KW-0862">Zinc</keyword>
<dbReference type="Gene3D" id="3.30.479.10">
    <property type="entry name" value="6-pyruvoyl tetrahydropterin synthase/QueD"/>
    <property type="match status" value="1"/>
</dbReference>
<feature type="active site" description="Charge relay system" evidence="9">
    <location>
        <position position="118"/>
    </location>
</feature>
<evidence type="ECO:0000256" key="1">
    <source>
        <dbReference type="ARBA" id="ARBA00005061"/>
    </source>
</evidence>
<sequence length="132" mass="15224">MPKWKLVTEFTFDSAHYIRDYNGPCGRLHGHTYKVKIEATSSKLHSSQYCPHEVMVADFRTLRWAKQDVKKGGLDHGVLNEVMPPEYETTAEMIAKYIYDETKKRVPPGVQLKVAVSETPNSWAEYEDECEN</sequence>
<dbReference type="GO" id="GO:0008616">
    <property type="term" value="P:tRNA queuosine(34) biosynthetic process"/>
    <property type="evidence" value="ECO:0007669"/>
    <property type="project" value="UniProtKB-KW"/>
</dbReference>
<dbReference type="PANTHER" id="PTHR12589">
    <property type="entry name" value="PYRUVOYL TETRAHYDROBIOPTERIN SYNTHASE"/>
    <property type="match status" value="1"/>
</dbReference>
<dbReference type="EMBL" id="ANNX02000027">
    <property type="protein sequence ID" value="KYC40629.1"/>
    <property type="molecule type" value="Genomic_DNA"/>
</dbReference>
<evidence type="ECO:0000313" key="11">
    <source>
        <dbReference type="EMBL" id="KYC40629.1"/>
    </source>
</evidence>
<feature type="active site" description="Charge relay system" evidence="9">
    <location>
        <position position="76"/>
    </location>
</feature>
<reference evidence="11 12" key="1">
    <citation type="journal article" date="2013" name="Genome Biol. Evol.">
        <title>Genomes of Stigonematalean cyanobacteria (subsection V) and the evolution of oxygenic photosynthesis from prokaryotes to plastids.</title>
        <authorList>
            <person name="Dagan T."/>
            <person name="Roettger M."/>
            <person name="Stucken K."/>
            <person name="Landan G."/>
            <person name="Koch R."/>
            <person name="Major P."/>
            <person name="Gould S.B."/>
            <person name="Goremykin V.V."/>
            <person name="Rippka R."/>
            <person name="Tandeau de Marsac N."/>
            <person name="Gugger M."/>
            <person name="Lockhart P.J."/>
            <person name="Allen J.F."/>
            <person name="Brune I."/>
            <person name="Maus I."/>
            <person name="Puhler A."/>
            <person name="Martin W.F."/>
        </authorList>
    </citation>
    <scope>NUCLEOTIDE SEQUENCE [LARGE SCALE GENOMIC DNA]</scope>
    <source>
        <strain evidence="11 12">PCC 7110</strain>
    </source>
</reference>
<evidence type="ECO:0000256" key="9">
    <source>
        <dbReference type="PIRSR" id="PIRSR006113-1"/>
    </source>
</evidence>
<evidence type="ECO:0000313" key="12">
    <source>
        <dbReference type="Proteomes" id="UP000076925"/>
    </source>
</evidence>
<name>A0A139X7F1_9CYAN</name>
<keyword evidence="8" id="KW-0671">Queuosine biosynthesis</keyword>
<accession>A0A139X7F1</accession>
<dbReference type="InterPro" id="IPR007115">
    <property type="entry name" value="6-PTP_synth/QueD"/>
</dbReference>
<dbReference type="PIRSF" id="PIRSF006113">
    <property type="entry name" value="PTP_synth"/>
    <property type="match status" value="1"/>
</dbReference>
<dbReference type="STRING" id="128403.WA1_25925"/>
<evidence type="ECO:0000256" key="10">
    <source>
        <dbReference type="PIRSR" id="PIRSR006113-2"/>
    </source>
</evidence>
<comment type="catalytic activity">
    <reaction evidence="7 8">
        <text>7,8-dihydroneopterin 3'-triphosphate + H2O = 6-carboxy-5,6,7,8-tetrahydropterin + triphosphate + acetaldehyde + 2 H(+)</text>
        <dbReference type="Rhea" id="RHEA:27966"/>
        <dbReference type="ChEBI" id="CHEBI:15343"/>
        <dbReference type="ChEBI" id="CHEBI:15377"/>
        <dbReference type="ChEBI" id="CHEBI:15378"/>
        <dbReference type="ChEBI" id="CHEBI:18036"/>
        <dbReference type="ChEBI" id="CHEBI:58462"/>
        <dbReference type="ChEBI" id="CHEBI:61032"/>
        <dbReference type="EC" id="4.1.2.50"/>
    </reaction>
</comment>
<dbReference type="SUPFAM" id="SSF55620">
    <property type="entry name" value="Tetrahydrobiopterin biosynthesis enzymes-like"/>
    <property type="match status" value="1"/>
</dbReference>
<organism evidence="11 12">
    <name type="scientific">Scytonema hofmannii PCC 7110</name>
    <dbReference type="NCBI Taxonomy" id="128403"/>
    <lineage>
        <taxon>Bacteria</taxon>
        <taxon>Bacillati</taxon>
        <taxon>Cyanobacteriota</taxon>
        <taxon>Cyanophyceae</taxon>
        <taxon>Nostocales</taxon>
        <taxon>Scytonemataceae</taxon>
        <taxon>Scytonema</taxon>
    </lineage>
</organism>
<dbReference type="AlphaFoldDB" id="A0A139X7F1"/>
<dbReference type="PANTHER" id="PTHR12589:SF7">
    <property type="entry name" value="6-PYRUVOYL TETRAHYDROBIOPTERIN SYNTHASE"/>
    <property type="match status" value="1"/>
</dbReference>
<dbReference type="Pfam" id="PF01242">
    <property type="entry name" value="PTPS"/>
    <property type="match status" value="1"/>
</dbReference>
<comment type="caution">
    <text evidence="11">The sequence shown here is derived from an EMBL/GenBank/DDBJ whole genome shotgun (WGS) entry which is preliminary data.</text>
</comment>
<dbReference type="RefSeq" id="WP_026135063.1">
    <property type="nucleotide sequence ID" value="NZ_KQ976354.1"/>
</dbReference>
<evidence type="ECO:0000256" key="8">
    <source>
        <dbReference type="PIRNR" id="PIRNR006113"/>
    </source>
</evidence>
<keyword evidence="4 8" id="KW-0479">Metal-binding</keyword>
<keyword evidence="6 8" id="KW-0456">Lyase</keyword>
<dbReference type="InterPro" id="IPR038418">
    <property type="entry name" value="6-PTP_synth/QueD_sf"/>
</dbReference>
<dbReference type="UniPathway" id="UPA00391"/>
<dbReference type="GO" id="GO:0070497">
    <property type="term" value="F:6-carboxytetrahydropterin synthase activity"/>
    <property type="evidence" value="ECO:0007669"/>
    <property type="project" value="UniProtKB-EC"/>
</dbReference>
<comment type="pathway">
    <text evidence="1 8">Purine metabolism; 7-cyano-7-deazaguanine biosynthesis.</text>
</comment>
<dbReference type="EC" id="4.-.-.-" evidence="8"/>
<gene>
    <name evidence="11" type="ORF">WA1_25925</name>
</gene>
<feature type="active site" description="Proton acceptor" evidence="9">
    <location>
        <position position="25"/>
    </location>
</feature>
<comment type="cofactor">
    <cofactor evidence="8 10">
        <name>Zn(2+)</name>
        <dbReference type="ChEBI" id="CHEBI:29105"/>
    </cofactor>
    <text evidence="8 10">Binds 1 zinc ion per subunit.</text>
</comment>
<evidence type="ECO:0000256" key="4">
    <source>
        <dbReference type="ARBA" id="ARBA00022723"/>
    </source>
</evidence>
<protein>
    <recommendedName>
        <fullName evidence="3 8">6-carboxy-5,6,7,8-tetrahydropterin synthase</fullName>
        <ecNumber evidence="8">4.-.-.-</ecNumber>
    </recommendedName>
</protein>
<evidence type="ECO:0000256" key="3">
    <source>
        <dbReference type="ARBA" id="ARBA00018141"/>
    </source>
</evidence>